<dbReference type="Gene3D" id="2.130.10.10">
    <property type="entry name" value="YVTN repeat-like/Quinoprotein amine dehydrogenase"/>
    <property type="match status" value="1"/>
</dbReference>
<dbReference type="GO" id="GO:0003676">
    <property type="term" value="F:nucleic acid binding"/>
    <property type="evidence" value="ECO:0007669"/>
    <property type="project" value="InterPro"/>
</dbReference>
<dbReference type="PANTHER" id="PTHR15728:SF0">
    <property type="entry name" value="PAN2-PAN3 DEADENYLATION COMPLEX CATALYTIC SUBUNIT PAN2"/>
    <property type="match status" value="1"/>
</dbReference>
<dbReference type="InterPro" id="IPR050785">
    <property type="entry name" value="PAN2-PAN3_catalytic_subunit"/>
</dbReference>
<keyword evidence="4" id="KW-0540">Nuclease</keyword>
<dbReference type="EMBL" id="CAJPEX010000154">
    <property type="protein sequence ID" value="CAG0913799.1"/>
    <property type="molecule type" value="Genomic_DNA"/>
</dbReference>
<feature type="region of interest" description="Disordered" evidence="9">
    <location>
        <begin position="488"/>
        <end position="521"/>
    </location>
</feature>
<sequence>MNPYATGMSDPNYLGMYADPMMTGHSVQGFPDYSAAYASAISSSNQEYQQTQSVMTDGGNHFPVVSTAFDNHEELLWSGNQGGHVTSYYGVHLQKYTSFQVHNTDEVRALLPLNSPTGCILALMPNTLRCQLKRGVPVFTHVSKSTQDMCSMLMSPRETVVIGGHTDKLVDFDPAYGKELRISTMKEQHSGGCPILRSHPRMICSGNSRGGVRLHDPNSLDVINVIECHSGTLSDVDVQGDTVVTVGYHTNTYGTMSVDKFVKVYDVRMMKVLPPAPVVVDQPVLIRFLPSYSSRLLVMSSTGQAQIIDPSHQKTESSSHLQLSRMLFSLCSENICSTPGMSQEVNISPGSVVETLSISPSCQCFAVGTSDGYLHLSITNDGAVFHTHPEETEFGIYPYPTPVAPIAYNDFLQSLAAVPFPIPMRTYEEDISHLRPMSAWPENTANKIYRRTPPIDPDIVKAMKIVQSIGHYLNTGANYRARQIPYKLKETPTQRGVRHSGRRPEGAEGDSGNTDSEQKPLVDVPKRYRKTEVKYTKLGYEEFDFSRFNQTAFCGLESMLPNAYCNAMLHVLYFVSPLRGALLAHVCEREFCLACELGFLFHMLDQSGEFPCQPANFLRAFRTLPEAQALSLILNDQDQGARKNANLKLLVQNWNRFVLQQIHAEVKEWNKRGVSFMDTVKRSLDPEENVAEEKRERSEEKATEETESKGGQGDDGVSELSELFGTKNLESPPERVTFHQVLEKSLNFDQTNSCWCETCHKYRPTKMTRRFESIPFVFAMNCGLTTDDDVEFFKEQLELLKENQDAKHAAESARGVSKPIACRFGINCNRPMCRYSHDNPASVTGTFTGGVAGFTGGTSTSWIPEYFIVRWMKDGRVEILPLDAKELPKTMKNLREESAKKEANETPKAGGEVDANDPEISGVKEAIVYALSSVVSHVSDPAHPDKNNLVAAINVGPTYHQRMVGSPVNHITPISKEEATWFDPKWKLPAVLYFSRLTGDDALMQRIERMEKLSFPDLSVEVLRSRSLVPRPLSNDTNTFLPVQPDENFKKGDVVAIDAEFVTLNQEDMELRSDGTKATLKPSLLSVARISVLRGSGPMNGVPFIDDYISTQSCQVVDYLTKFSGIMPGDLDANFSSKHLTTLKNAYLKLRYLADLGVIFLGHGLKNDFRVINLVVKPEQLVDTVIIYRLPHQRMVSLRFLAWFFLKRKIQSFNHDSIEDARAALDLHRHYEKLVSEGDIDSMLRNLYAVGRERNWKVPGVDND</sequence>
<organism evidence="11">
    <name type="scientific">Notodromas monacha</name>
    <dbReference type="NCBI Taxonomy" id="399045"/>
    <lineage>
        <taxon>Eukaryota</taxon>
        <taxon>Metazoa</taxon>
        <taxon>Ecdysozoa</taxon>
        <taxon>Arthropoda</taxon>
        <taxon>Crustacea</taxon>
        <taxon>Oligostraca</taxon>
        <taxon>Ostracoda</taxon>
        <taxon>Podocopa</taxon>
        <taxon>Podocopida</taxon>
        <taxon>Cypridocopina</taxon>
        <taxon>Cypridoidea</taxon>
        <taxon>Cyprididae</taxon>
        <taxon>Notodromas</taxon>
    </lineage>
</organism>
<name>A0A7R9BG09_9CRUS</name>
<dbReference type="InterPro" id="IPR012337">
    <property type="entry name" value="RNaseH-like_sf"/>
</dbReference>
<dbReference type="Gene3D" id="4.10.1000.40">
    <property type="match status" value="1"/>
</dbReference>
<dbReference type="GO" id="GO:0004535">
    <property type="term" value="F:poly(A)-specific ribonuclease activity"/>
    <property type="evidence" value="ECO:0007669"/>
    <property type="project" value="UniProtKB-EC"/>
</dbReference>
<dbReference type="InterPro" id="IPR036397">
    <property type="entry name" value="RNaseH_sf"/>
</dbReference>
<dbReference type="SUPFAM" id="SSF54001">
    <property type="entry name" value="Cysteine proteinases"/>
    <property type="match status" value="1"/>
</dbReference>
<evidence type="ECO:0000256" key="1">
    <source>
        <dbReference type="ARBA" id="ARBA00001663"/>
    </source>
</evidence>
<dbReference type="InterPro" id="IPR036322">
    <property type="entry name" value="WD40_repeat_dom_sf"/>
</dbReference>
<keyword evidence="8" id="KW-0539">Nucleus</keyword>
<dbReference type="Pfam" id="PF13423">
    <property type="entry name" value="UCH_1"/>
    <property type="match status" value="1"/>
</dbReference>
<dbReference type="GO" id="GO:0000932">
    <property type="term" value="C:P-body"/>
    <property type="evidence" value="ECO:0007669"/>
    <property type="project" value="TreeGrafter"/>
</dbReference>
<dbReference type="GO" id="GO:0000289">
    <property type="term" value="P:nuclear-transcribed mRNA poly(A) tail shortening"/>
    <property type="evidence" value="ECO:0007669"/>
    <property type="project" value="TreeGrafter"/>
</dbReference>
<dbReference type="Pfam" id="PF20770">
    <property type="entry name" value="PAN2_N"/>
    <property type="match status" value="1"/>
</dbReference>
<dbReference type="InterPro" id="IPR015943">
    <property type="entry name" value="WD40/YVTN_repeat-like_dom_sf"/>
</dbReference>
<dbReference type="EMBL" id="OA882191">
    <property type="protein sequence ID" value="CAD7273647.1"/>
    <property type="molecule type" value="Genomic_DNA"/>
</dbReference>
<dbReference type="OrthoDB" id="16516at2759"/>
<accession>A0A7R9BG09</accession>
<keyword evidence="12" id="KW-1185">Reference proteome</keyword>
<reference evidence="11" key="1">
    <citation type="submission" date="2020-11" db="EMBL/GenBank/DDBJ databases">
        <authorList>
            <person name="Tran Van P."/>
        </authorList>
    </citation>
    <scope>NUCLEOTIDE SEQUENCE</scope>
</reference>
<keyword evidence="7" id="KW-0269">Exonuclease</keyword>
<dbReference type="Proteomes" id="UP000678499">
    <property type="component" value="Unassembled WGS sequence"/>
</dbReference>
<dbReference type="Pfam" id="PF00929">
    <property type="entry name" value="RNase_T"/>
    <property type="match status" value="1"/>
</dbReference>
<proteinExistence type="predicted"/>
<dbReference type="Gene3D" id="3.90.70.10">
    <property type="entry name" value="Cysteine proteinases"/>
    <property type="match status" value="1"/>
</dbReference>
<keyword evidence="3" id="KW-0507">mRNA processing</keyword>
<evidence type="ECO:0000256" key="9">
    <source>
        <dbReference type="SAM" id="MobiDB-lite"/>
    </source>
</evidence>
<dbReference type="Gene3D" id="3.30.420.10">
    <property type="entry name" value="Ribonuclease H-like superfamily/Ribonuclease H"/>
    <property type="match status" value="1"/>
</dbReference>
<dbReference type="GO" id="GO:0006397">
    <property type="term" value="P:mRNA processing"/>
    <property type="evidence" value="ECO:0007669"/>
    <property type="project" value="UniProtKB-KW"/>
</dbReference>
<dbReference type="InterPro" id="IPR028881">
    <property type="entry name" value="PAN2_UCH_dom"/>
</dbReference>
<feature type="domain" description="USP" evidence="10">
    <location>
        <begin position="554"/>
        <end position="997"/>
    </location>
</feature>
<evidence type="ECO:0000313" key="12">
    <source>
        <dbReference type="Proteomes" id="UP000678499"/>
    </source>
</evidence>
<feature type="region of interest" description="Disordered" evidence="9">
    <location>
        <begin position="896"/>
        <end position="917"/>
    </location>
</feature>
<dbReference type="PROSITE" id="PS50235">
    <property type="entry name" value="USP_3"/>
    <property type="match status" value="1"/>
</dbReference>
<dbReference type="PANTHER" id="PTHR15728">
    <property type="entry name" value="DEADENYLATION COMPLEX CATALYTIC SUBUNIT PAN2"/>
    <property type="match status" value="1"/>
</dbReference>
<dbReference type="SUPFAM" id="SSF53098">
    <property type="entry name" value="Ribonuclease H-like"/>
    <property type="match status" value="1"/>
</dbReference>
<feature type="region of interest" description="Disordered" evidence="9">
    <location>
        <begin position="685"/>
        <end position="717"/>
    </location>
</feature>
<dbReference type="InterPro" id="IPR013520">
    <property type="entry name" value="Ribonucl_H"/>
</dbReference>
<dbReference type="InterPro" id="IPR048841">
    <property type="entry name" value="PAN2_N"/>
</dbReference>
<evidence type="ECO:0000313" key="11">
    <source>
        <dbReference type="EMBL" id="CAD7273647.1"/>
    </source>
</evidence>
<evidence type="ECO:0000256" key="7">
    <source>
        <dbReference type="ARBA" id="ARBA00022839"/>
    </source>
</evidence>
<dbReference type="CDD" id="cd06143">
    <property type="entry name" value="PAN2_exo"/>
    <property type="match status" value="1"/>
</dbReference>
<feature type="compositionally biased region" description="Basic and acidic residues" evidence="9">
    <location>
        <begin position="896"/>
        <end position="905"/>
    </location>
</feature>
<comment type="catalytic activity">
    <reaction evidence="1">
        <text>Exonucleolytic cleavage of poly(A) to 5'-AMP.</text>
        <dbReference type="EC" id="3.1.13.4"/>
    </reaction>
</comment>
<gene>
    <name evidence="11" type="ORF">NMOB1V02_LOCUS1522</name>
</gene>
<evidence type="ECO:0000256" key="4">
    <source>
        <dbReference type="ARBA" id="ARBA00022722"/>
    </source>
</evidence>
<dbReference type="InterPro" id="IPR038765">
    <property type="entry name" value="Papain-like_cys_pep_sf"/>
</dbReference>
<evidence type="ECO:0000256" key="6">
    <source>
        <dbReference type="ARBA" id="ARBA00022801"/>
    </source>
</evidence>
<feature type="compositionally biased region" description="Basic and acidic residues" evidence="9">
    <location>
        <begin position="685"/>
        <end position="708"/>
    </location>
</feature>
<protein>
    <recommendedName>
        <fullName evidence="10">USP domain-containing protein</fullName>
    </recommendedName>
</protein>
<dbReference type="InterPro" id="IPR028889">
    <property type="entry name" value="USP"/>
</dbReference>
<dbReference type="SUPFAM" id="SSF50978">
    <property type="entry name" value="WD40 repeat-like"/>
    <property type="match status" value="1"/>
</dbReference>
<evidence type="ECO:0000256" key="8">
    <source>
        <dbReference type="ARBA" id="ARBA00023242"/>
    </source>
</evidence>
<dbReference type="GO" id="GO:0046872">
    <property type="term" value="F:metal ion binding"/>
    <property type="evidence" value="ECO:0007669"/>
    <property type="project" value="UniProtKB-KW"/>
</dbReference>
<keyword evidence="5" id="KW-0479">Metal-binding</keyword>
<keyword evidence="6" id="KW-0378">Hydrolase</keyword>
<evidence type="ECO:0000256" key="5">
    <source>
        <dbReference type="ARBA" id="ARBA00022723"/>
    </source>
</evidence>
<evidence type="ECO:0000256" key="2">
    <source>
        <dbReference type="ARBA" id="ARBA00022490"/>
    </source>
</evidence>
<keyword evidence="2" id="KW-0963">Cytoplasm</keyword>
<evidence type="ECO:0000256" key="3">
    <source>
        <dbReference type="ARBA" id="ARBA00022664"/>
    </source>
</evidence>
<dbReference type="GO" id="GO:0031251">
    <property type="term" value="C:PAN complex"/>
    <property type="evidence" value="ECO:0007669"/>
    <property type="project" value="TreeGrafter"/>
</dbReference>
<evidence type="ECO:0000259" key="10">
    <source>
        <dbReference type="PROSITE" id="PS50235"/>
    </source>
</evidence>
<dbReference type="FunFam" id="3.30.420.10:FF:000011">
    <property type="entry name" value="PAN2-PAN3 deadenylation complex catalytic subunit PAN2"/>
    <property type="match status" value="1"/>
</dbReference>
<dbReference type="SMART" id="SM00479">
    <property type="entry name" value="EXOIII"/>
    <property type="match status" value="1"/>
</dbReference>
<dbReference type="AlphaFoldDB" id="A0A7R9BG09"/>